<dbReference type="EMBL" id="JAACJN010000046">
    <property type="protein sequence ID" value="KAF5383960.1"/>
    <property type="molecule type" value="Genomic_DNA"/>
</dbReference>
<organism evidence="2 3">
    <name type="scientific">Collybiopsis confluens</name>
    <dbReference type="NCBI Taxonomy" id="2823264"/>
    <lineage>
        <taxon>Eukaryota</taxon>
        <taxon>Fungi</taxon>
        <taxon>Dikarya</taxon>
        <taxon>Basidiomycota</taxon>
        <taxon>Agaricomycotina</taxon>
        <taxon>Agaricomycetes</taxon>
        <taxon>Agaricomycetidae</taxon>
        <taxon>Agaricales</taxon>
        <taxon>Marasmiineae</taxon>
        <taxon>Omphalotaceae</taxon>
        <taxon>Collybiopsis</taxon>
    </lineage>
</organism>
<protein>
    <submittedName>
        <fullName evidence="2">Uncharacterized protein</fullName>
    </submittedName>
</protein>
<reference evidence="2 3" key="1">
    <citation type="journal article" date="2020" name="ISME J.">
        <title>Uncovering the hidden diversity of litter-decomposition mechanisms in mushroom-forming fungi.</title>
        <authorList>
            <person name="Floudas D."/>
            <person name="Bentzer J."/>
            <person name="Ahren D."/>
            <person name="Johansson T."/>
            <person name="Persson P."/>
            <person name="Tunlid A."/>
        </authorList>
    </citation>
    <scope>NUCLEOTIDE SEQUENCE [LARGE SCALE GENOMIC DNA]</scope>
    <source>
        <strain evidence="2 3">CBS 406.79</strain>
    </source>
</reference>
<feature type="compositionally biased region" description="Basic residues" evidence="1">
    <location>
        <begin position="310"/>
        <end position="322"/>
    </location>
</feature>
<dbReference type="OrthoDB" id="2752459at2759"/>
<evidence type="ECO:0000256" key="1">
    <source>
        <dbReference type="SAM" id="MobiDB-lite"/>
    </source>
</evidence>
<keyword evidence="3" id="KW-1185">Reference proteome</keyword>
<name>A0A8H5M7C4_9AGAR</name>
<gene>
    <name evidence="2" type="ORF">D9757_007355</name>
</gene>
<proteinExistence type="predicted"/>
<dbReference type="Proteomes" id="UP000518752">
    <property type="component" value="Unassembled WGS sequence"/>
</dbReference>
<accession>A0A8H5M7C4</accession>
<evidence type="ECO:0000313" key="2">
    <source>
        <dbReference type="EMBL" id="KAF5383960.1"/>
    </source>
</evidence>
<feature type="compositionally biased region" description="Polar residues" evidence="1">
    <location>
        <begin position="77"/>
        <end position="99"/>
    </location>
</feature>
<feature type="compositionally biased region" description="Polar residues" evidence="1">
    <location>
        <begin position="172"/>
        <end position="183"/>
    </location>
</feature>
<evidence type="ECO:0000313" key="3">
    <source>
        <dbReference type="Proteomes" id="UP000518752"/>
    </source>
</evidence>
<feature type="region of interest" description="Disordered" evidence="1">
    <location>
        <begin position="1"/>
        <end position="189"/>
    </location>
</feature>
<sequence length="331" mass="36711">MGKISEKNSGKNVPAGRGQRYQPYAPTQIRRKHLDATGSADIVKLTTGPDGSPAPTTPTKASRTPKRRSAEIIVLTDSGSEDATGSALSSSPFTLTPAKTPSRKRRPVDSEIIELTDSDSGVLPPSLSPLHPKRPGWGNKVSLKSLTGDAVPEPSTSAQPWTPLTPEPTPQKQPSAKNGASPSRSKRERSKVWIEWCKNRRWDPKNGPHYKRKPGTKEIHRTNTIKYFCLKEEEIDTAPYIEFVTGHYTSQLGRSYSLDDIHTLVSRKCAYLAGLDEMIDPETNEKEFLKRGWEMFTVENEKRAEAYKAKTGKTRKHPRRGTVRAQNSSPG</sequence>
<feature type="region of interest" description="Disordered" evidence="1">
    <location>
        <begin position="304"/>
        <end position="331"/>
    </location>
</feature>
<comment type="caution">
    <text evidence="2">The sequence shown here is derived from an EMBL/GenBank/DDBJ whole genome shotgun (WGS) entry which is preliminary data.</text>
</comment>
<dbReference type="AlphaFoldDB" id="A0A8H5M7C4"/>